<sequence length="90" mass="9353">MDDGTAVEMEVRPRTNGFLGRAIERTPMERFVGAIVTGGIVLVGALWLLEFAARGSTVWVLGAGLALLGLGAVLAGIGSELETEALVGRE</sequence>
<keyword evidence="1" id="KW-0812">Transmembrane</keyword>
<keyword evidence="3" id="KW-1185">Reference proteome</keyword>
<evidence type="ECO:0000313" key="2">
    <source>
        <dbReference type="EMBL" id="ELY53282.1"/>
    </source>
</evidence>
<protein>
    <submittedName>
        <fullName evidence="2">Uncharacterized protein</fullName>
    </submittedName>
</protein>
<reference evidence="2 3" key="1">
    <citation type="journal article" date="2014" name="PLoS Genet.">
        <title>Phylogenetically driven sequencing of extremely halophilic archaea reveals strategies for static and dynamic osmo-response.</title>
        <authorList>
            <person name="Becker E.A."/>
            <person name="Seitzer P.M."/>
            <person name="Tritt A."/>
            <person name="Larsen D."/>
            <person name="Krusor M."/>
            <person name="Yao A.I."/>
            <person name="Wu D."/>
            <person name="Madern D."/>
            <person name="Eisen J.A."/>
            <person name="Darling A.E."/>
            <person name="Facciotti M.T."/>
        </authorList>
    </citation>
    <scope>NUCLEOTIDE SEQUENCE [LARGE SCALE GENOMIC DNA]</scope>
    <source>
        <strain evidence="2 3">JCM 12255</strain>
    </source>
</reference>
<comment type="caution">
    <text evidence="2">The sequence shown here is derived from an EMBL/GenBank/DDBJ whole genome shotgun (WGS) entry which is preliminary data.</text>
</comment>
<accession>L9WV31</accession>
<dbReference type="EMBL" id="AOHZ01000068">
    <property type="protein sequence ID" value="ELY53282.1"/>
    <property type="molecule type" value="Genomic_DNA"/>
</dbReference>
<keyword evidence="1" id="KW-1133">Transmembrane helix</keyword>
<keyword evidence="1" id="KW-0472">Membrane</keyword>
<organism evidence="2 3">
    <name type="scientific">Natronolimnohabitans innermongolicus JCM 12255</name>
    <dbReference type="NCBI Taxonomy" id="1227499"/>
    <lineage>
        <taxon>Archaea</taxon>
        <taxon>Methanobacteriati</taxon>
        <taxon>Methanobacteriota</taxon>
        <taxon>Stenosarchaea group</taxon>
        <taxon>Halobacteria</taxon>
        <taxon>Halobacteriales</taxon>
        <taxon>Natrialbaceae</taxon>
        <taxon>Natronolimnohabitans</taxon>
    </lineage>
</organism>
<evidence type="ECO:0000256" key="1">
    <source>
        <dbReference type="SAM" id="Phobius"/>
    </source>
</evidence>
<evidence type="ECO:0000313" key="3">
    <source>
        <dbReference type="Proteomes" id="UP000011602"/>
    </source>
</evidence>
<gene>
    <name evidence="2" type="ORF">C493_14668</name>
</gene>
<name>L9WV31_9EURY</name>
<dbReference type="AlphaFoldDB" id="L9WV31"/>
<feature type="transmembrane region" description="Helical" evidence="1">
    <location>
        <begin position="31"/>
        <end position="49"/>
    </location>
</feature>
<dbReference type="Proteomes" id="UP000011602">
    <property type="component" value="Unassembled WGS sequence"/>
</dbReference>
<feature type="transmembrane region" description="Helical" evidence="1">
    <location>
        <begin position="56"/>
        <end position="77"/>
    </location>
</feature>
<proteinExistence type="predicted"/>